<accession>A0A177ZL75</accession>
<dbReference type="EMBL" id="LDJR01000056">
    <property type="protein sequence ID" value="OAK68544.1"/>
    <property type="molecule type" value="Genomic_DNA"/>
</dbReference>
<dbReference type="Pfam" id="PF10502">
    <property type="entry name" value="Peptidase_S26"/>
    <property type="match status" value="1"/>
</dbReference>
<proteinExistence type="predicted"/>
<reference evidence="2 3" key="1">
    <citation type="submission" date="2015-05" db="EMBL/GenBank/DDBJ databases">
        <title>Comparison of genome.</title>
        <authorList>
            <person name="Zheng Z."/>
            <person name="Sun M."/>
        </authorList>
    </citation>
    <scope>NUCLEOTIDE SEQUENCE [LARGE SCALE GENOMIC DNA]</scope>
    <source>
        <strain evidence="2 3">G25-74</strain>
    </source>
</reference>
<dbReference type="Gene3D" id="2.10.109.10">
    <property type="entry name" value="Umud Fragment, subunit A"/>
    <property type="match status" value="1"/>
</dbReference>
<organism evidence="2 3">
    <name type="scientific">Lederbergia galactosidilytica</name>
    <dbReference type="NCBI Taxonomy" id="217031"/>
    <lineage>
        <taxon>Bacteria</taxon>
        <taxon>Bacillati</taxon>
        <taxon>Bacillota</taxon>
        <taxon>Bacilli</taxon>
        <taxon>Bacillales</taxon>
        <taxon>Bacillaceae</taxon>
        <taxon>Lederbergia</taxon>
    </lineage>
</organism>
<comment type="caution">
    <text evidence="2">The sequence shown here is derived from an EMBL/GenBank/DDBJ whole genome shotgun (WGS) entry which is preliminary data.</text>
</comment>
<gene>
    <name evidence="2" type="ORF">ABB05_15850</name>
</gene>
<evidence type="ECO:0000313" key="3">
    <source>
        <dbReference type="Proteomes" id="UP000077881"/>
    </source>
</evidence>
<dbReference type="SUPFAM" id="SSF51306">
    <property type="entry name" value="LexA/Signal peptidase"/>
    <property type="match status" value="1"/>
</dbReference>
<dbReference type="STRING" id="217031.ABB05_15850"/>
<evidence type="ECO:0000313" key="2">
    <source>
        <dbReference type="EMBL" id="OAK68544.1"/>
    </source>
</evidence>
<name>A0A177ZL75_9BACI</name>
<dbReference type="InterPro" id="IPR036286">
    <property type="entry name" value="LexA/Signal_pep-like_sf"/>
</dbReference>
<sequence>MKHIGLSFGVLLILVGCSFKTSLEPITDQYTTPNNIATIETISPEMFIYQHHYDNMDRGNHDYIEKPLVIEPLVDGYKISRGDVIFFHTTNEEKDISRIVALPGEEIKIIEGQVYINDKKLDTFYGFAHRLGLEKDRYFEMMDDRNQYNNNGMREYFDTNMDQIKLASDEYYFIDDDWMRGKMGVIKEQDIAGFVLGYIE</sequence>
<dbReference type="RefSeq" id="WP_057984826.1">
    <property type="nucleotide sequence ID" value="NZ_LDJR01000056.1"/>
</dbReference>
<protein>
    <recommendedName>
        <fullName evidence="1">Peptidase S26 domain-containing protein</fullName>
    </recommendedName>
</protein>
<dbReference type="Proteomes" id="UP000077881">
    <property type="component" value="Unassembled WGS sequence"/>
</dbReference>
<dbReference type="PATRIC" id="fig|217031.6.peg.3420"/>
<dbReference type="PROSITE" id="PS51257">
    <property type="entry name" value="PROKAR_LIPOPROTEIN"/>
    <property type="match status" value="1"/>
</dbReference>
<evidence type="ECO:0000259" key="1">
    <source>
        <dbReference type="Pfam" id="PF10502"/>
    </source>
</evidence>
<dbReference type="InterPro" id="IPR019533">
    <property type="entry name" value="Peptidase_S26"/>
</dbReference>
<keyword evidence="3" id="KW-1185">Reference proteome</keyword>
<dbReference type="GO" id="GO:0004252">
    <property type="term" value="F:serine-type endopeptidase activity"/>
    <property type="evidence" value="ECO:0007669"/>
    <property type="project" value="InterPro"/>
</dbReference>
<feature type="domain" description="Peptidase S26" evidence="1">
    <location>
        <begin position="76"/>
        <end position="177"/>
    </location>
</feature>
<dbReference type="GO" id="GO:0006465">
    <property type="term" value="P:signal peptide processing"/>
    <property type="evidence" value="ECO:0007669"/>
    <property type="project" value="InterPro"/>
</dbReference>
<dbReference type="AlphaFoldDB" id="A0A177ZL75"/>
<dbReference type="OrthoDB" id="2427065at2"/>